<dbReference type="HOGENOM" id="CLU_2478855_0_0_5"/>
<keyword evidence="2" id="KW-1185">Reference proteome</keyword>
<evidence type="ECO:0000313" key="1">
    <source>
        <dbReference type="EMBL" id="EAU40091.1"/>
    </source>
</evidence>
<dbReference type="EMBL" id="AATP01000010">
    <property type="protein sequence ID" value="EAU40091.1"/>
    <property type="molecule type" value="Genomic_DNA"/>
</dbReference>
<reference evidence="1 2" key="1">
    <citation type="journal article" date="2010" name="J. Bacteriol.">
        <title>Genome sequence of Fulvimarina pelagi HTCC2506T, a Mn(II)-oxidizing alphaproteobacterium possessing an aerobic anoxygenic photosynthetic gene cluster and Xanthorhodopsin.</title>
        <authorList>
            <person name="Kang I."/>
            <person name="Oh H.M."/>
            <person name="Lim S.I."/>
            <person name="Ferriera S."/>
            <person name="Giovannoni S.J."/>
            <person name="Cho J.C."/>
        </authorList>
    </citation>
    <scope>NUCLEOTIDE SEQUENCE [LARGE SCALE GENOMIC DNA]</scope>
    <source>
        <strain evidence="1 2">HTCC2506</strain>
    </source>
</reference>
<protein>
    <submittedName>
        <fullName evidence="1">Uncharacterized protein</fullName>
    </submittedName>
</protein>
<gene>
    <name evidence="1" type="ORF">FP2506_02580</name>
</gene>
<dbReference type="Proteomes" id="UP000004310">
    <property type="component" value="Unassembled WGS sequence"/>
</dbReference>
<dbReference type="AlphaFoldDB" id="Q0FYA4"/>
<comment type="caution">
    <text evidence="1">The sequence shown here is derived from an EMBL/GenBank/DDBJ whole genome shotgun (WGS) entry which is preliminary data.</text>
</comment>
<organism evidence="1 2">
    <name type="scientific">Fulvimarina pelagi HTCC2506</name>
    <dbReference type="NCBI Taxonomy" id="314231"/>
    <lineage>
        <taxon>Bacteria</taxon>
        <taxon>Pseudomonadati</taxon>
        <taxon>Pseudomonadota</taxon>
        <taxon>Alphaproteobacteria</taxon>
        <taxon>Hyphomicrobiales</taxon>
        <taxon>Aurantimonadaceae</taxon>
        <taxon>Fulvimarina</taxon>
    </lineage>
</organism>
<proteinExistence type="predicted"/>
<evidence type="ECO:0000313" key="2">
    <source>
        <dbReference type="Proteomes" id="UP000004310"/>
    </source>
</evidence>
<sequence>MLANLIRPRAGICGPERDADMSSKIVHQTAISEASPVSEEGIGEVRTCQRGDAMECITSGNCLEIFQGDIYRTHRFLTDQEKLAFRT</sequence>
<name>Q0FYA4_9HYPH</name>
<accession>Q0FYA4</accession>